<sequence length="316" mass="34330">MVAIKASALLALLPLLARADMAPGFTMDQNLGRLVPLMPSGSKDEACVKAYKERHIECIAEVMHVITLGDPEGVPTEHQLEELCTNSCLNSLRQWIRGTTDCGPDKFLKFLKLSNSTTKEAGYKTSDLQQFFLNDVYWDKCLVDLVKPQNGGSKWCVLQWEEIIAAETSQLPNMFITSDPDDFCKDQTCGAQFAYLSAPKKYIKKIDDKKKLKAGEATKVELITLKEACPKLNTSKFPKREENISATDLTAVTTSAAAEKAETDNQATSEKSTAESSSSKSTGGKADDSANGAPVNNFQASFAISALLVAVGALIM</sequence>
<organism evidence="3 4">
    <name type="scientific">Arthrobotrys musiformis</name>
    <dbReference type="NCBI Taxonomy" id="47236"/>
    <lineage>
        <taxon>Eukaryota</taxon>
        <taxon>Fungi</taxon>
        <taxon>Dikarya</taxon>
        <taxon>Ascomycota</taxon>
        <taxon>Pezizomycotina</taxon>
        <taxon>Orbiliomycetes</taxon>
        <taxon>Orbiliales</taxon>
        <taxon>Orbiliaceae</taxon>
        <taxon>Arthrobotrys</taxon>
    </lineage>
</organism>
<feature type="region of interest" description="Disordered" evidence="1">
    <location>
        <begin position="255"/>
        <end position="289"/>
    </location>
</feature>
<evidence type="ECO:0000256" key="2">
    <source>
        <dbReference type="SAM" id="SignalP"/>
    </source>
</evidence>
<accession>A0AAV9WKN5</accession>
<dbReference type="EMBL" id="JAVHJL010000002">
    <property type="protein sequence ID" value="KAK6509761.1"/>
    <property type="molecule type" value="Genomic_DNA"/>
</dbReference>
<keyword evidence="4" id="KW-1185">Reference proteome</keyword>
<name>A0AAV9WKN5_9PEZI</name>
<reference evidence="3 4" key="1">
    <citation type="submission" date="2023-08" db="EMBL/GenBank/DDBJ databases">
        <authorList>
            <person name="Palmer J.M."/>
        </authorList>
    </citation>
    <scope>NUCLEOTIDE SEQUENCE [LARGE SCALE GENOMIC DNA]</scope>
    <source>
        <strain evidence="3 4">TWF481</strain>
    </source>
</reference>
<keyword evidence="2" id="KW-0732">Signal</keyword>
<dbReference type="AlphaFoldDB" id="A0AAV9WKN5"/>
<feature type="signal peptide" evidence="2">
    <location>
        <begin position="1"/>
        <end position="19"/>
    </location>
</feature>
<gene>
    <name evidence="3" type="ORF">TWF481_004491</name>
</gene>
<protein>
    <submittedName>
        <fullName evidence="3">Uncharacterized protein</fullName>
    </submittedName>
</protein>
<proteinExistence type="predicted"/>
<dbReference type="Proteomes" id="UP001370758">
    <property type="component" value="Unassembled WGS sequence"/>
</dbReference>
<comment type="caution">
    <text evidence="3">The sequence shown here is derived from an EMBL/GenBank/DDBJ whole genome shotgun (WGS) entry which is preliminary data.</text>
</comment>
<evidence type="ECO:0000313" key="3">
    <source>
        <dbReference type="EMBL" id="KAK6509761.1"/>
    </source>
</evidence>
<evidence type="ECO:0000256" key="1">
    <source>
        <dbReference type="SAM" id="MobiDB-lite"/>
    </source>
</evidence>
<feature type="chain" id="PRO_5043967775" evidence="2">
    <location>
        <begin position="20"/>
        <end position="316"/>
    </location>
</feature>
<feature type="compositionally biased region" description="Low complexity" evidence="1">
    <location>
        <begin position="267"/>
        <end position="284"/>
    </location>
</feature>
<evidence type="ECO:0000313" key="4">
    <source>
        <dbReference type="Proteomes" id="UP001370758"/>
    </source>
</evidence>